<evidence type="ECO:0000313" key="1">
    <source>
        <dbReference type="EMBL" id="TVM18374.1"/>
    </source>
</evidence>
<organism evidence="1 2">
    <name type="scientific">Oceanidesulfovibrio indonesiensis</name>
    <dbReference type="NCBI Taxonomy" id="54767"/>
    <lineage>
        <taxon>Bacteria</taxon>
        <taxon>Pseudomonadati</taxon>
        <taxon>Thermodesulfobacteriota</taxon>
        <taxon>Desulfovibrionia</taxon>
        <taxon>Desulfovibrionales</taxon>
        <taxon>Desulfovibrionaceae</taxon>
        <taxon>Oceanidesulfovibrio</taxon>
    </lineage>
</organism>
<protein>
    <submittedName>
        <fullName evidence="1">Exopolyphosphatase</fullName>
    </submittedName>
</protein>
<dbReference type="EMBL" id="QMIE01000004">
    <property type="protein sequence ID" value="TVM18374.1"/>
    <property type="molecule type" value="Genomic_DNA"/>
</dbReference>
<sequence>MRLLTRSDFDGLICAVLLREAGIMTEWKFVHPKDLQDGKIEVGEGDVLANVPYVPGCGLWFDHHSSEEDRLSRKLRFEGAAEPLPSCARVIWNYYGGADTFPERFNEMMDAVDKCDSGNLTEEDIMNPKGWVLLSFVMDPRTGLGRYRDYSISNYQLMERLIEHCRTLPINEILDLMDVKERLERYFAHEEPYKKMLRDNAMVRGPMVIIDLRDQEEIFVGNRFMVYVLYPECNISLRIIWGLRQTNTVFTMGRSILNRTATLDIGRLMLRFGGGGHRGVGTCQVDNDKADAVLEAIIEAVEQEAES</sequence>
<proteinExistence type="predicted"/>
<dbReference type="RefSeq" id="WP_144302377.1">
    <property type="nucleotide sequence ID" value="NZ_QMIE01000004.1"/>
</dbReference>
<dbReference type="AlphaFoldDB" id="A0A7M3MGC9"/>
<comment type="caution">
    <text evidence="1">The sequence shown here is derived from an EMBL/GenBank/DDBJ whole genome shotgun (WGS) entry which is preliminary data.</text>
</comment>
<evidence type="ECO:0000313" key="2">
    <source>
        <dbReference type="Proteomes" id="UP000448292"/>
    </source>
</evidence>
<dbReference type="InterPro" id="IPR016877">
    <property type="entry name" value="UCP028235"/>
</dbReference>
<gene>
    <name evidence="1" type="ORF">DPQ33_06385</name>
</gene>
<name>A0A7M3MGC9_9BACT</name>
<dbReference type="PIRSF" id="PIRSF028235">
    <property type="entry name" value="UCP028235"/>
    <property type="match status" value="1"/>
</dbReference>
<dbReference type="SUPFAM" id="SSF64182">
    <property type="entry name" value="DHH phosphoesterases"/>
    <property type="match status" value="1"/>
</dbReference>
<dbReference type="InterPro" id="IPR038763">
    <property type="entry name" value="DHH_sf"/>
</dbReference>
<dbReference type="OrthoDB" id="105221at2"/>
<reference evidence="1 2" key="1">
    <citation type="submission" date="2018-06" db="EMBL/GenBank/DDBJ databases">
        <title>Complete genome of Desulfovibrio indonesiensis P37SLT.</title>
        <authorList>
            <person name="Crispim J.S."/>
            <person name="Vidigal P.M.P."/>
            <person name="Silva L.C.F."/>
            <person name="Laguardia C.N."/>
            <person name="Araujo L.C."/>
            <person name="Dias R.S."/>
            <person name="Sousa M.P."/>
            <person name="Paula S.O."/>
            <person name="Silva C."/>
        </authorList>
    </citation>
    <scope>NUCLEOTIDE SEQUENCE [LARGE SCALE GENOMIC DNA]</scope>
    <source>
        <strain evidence="1 2">P37SLT</strain>
    </source>
</reference>
<dbReference type="Proteomes" id="UP000448292">
    <property type="component" value="Unassembled WGS sequence"/>
</dbReference>
<accession>A0A7M3MGC9</accession>
<keyword evidence="2" id="KW-1185">Reference proteome</keyword>